<accession>A0ABM6PRH7</accession>
<reference evidence="1" key="1">
    <citation type="submission" date="2017-10" db="EMBL/GenBank/DDBJ databases">
        <title>Genome-wide analysis of the first isolated strain mycoplasma dispar GS01.</title>
        <authorList>
            <person name="Hao H."/>
            <person name="Chen S."/>
            <person name="Zhao P."/>
            <person name="Chu Y."/>
            <person name="Liu Y."/>
        </authorList>
    </citation>
    <scope>NUCLEOTIDE SEQUENCE [LARGE SCALE GENOMIC DNA]</scope>
    <source>
        <strain evidence="1">GS01</strain>
    </source>
</reference>
<dbReference type="Gene3D" id="3.40.1380.10">
    <property type="match status" value="1"/>
</dbReference>
<protein>
    <submittedName>
        <fullName evidence="1">Uncharacterized protein</fullName>
    </submittedName>
</protein>
<dbReference type="EMBL" id="CP024161">
    <property type="protein sequence ID" value="ATP59805.1"/>
    <property type="molecule type" value="Genomic_DNA"/>
</dbReference>
<evidence type="ECO:0000313" key="2">
    <source>
        <dbReference type="Proteomes" id="UP000224629"/>
    </source>
</evidence>
<dbReference type="NCBIfam" id="NF045933">
    <property type="entry name" value="MSC_0622_gamma"/>
    <property type="match status" value="1"/>
</dbReference>
<proteinExistence type="predicted"/>
<gene>
    <name evidence="1" type="ORF">CSW10_02610</name>
</gene>
<name>A0ABM6PRH7_9BACT</name>
<keyword evidence="2" id="KW-1185">Reference proteome</keyword>
<sequence length="289" mass="34438">MMNINEKKEKRANFVKIYDLVSLNRNISLIQINLLLRTIRNVYEFFLIGQYFLTKFSSQRSISSKLTLITRKALTRQNINLWIYPSSNEKYTQNFFDQIEHKILENYTEKDFIIPLGVRAIEFAKKKNMKIIQSFEDLSNSFENSNKIAQIIEHGIKNRQFSSVKMAVYSNKIPNFIATIFPLNQFEFKMETSQEALEIIENNLEKVRFFPNFEEFYQTQIHTYFASSVQVLLLESQFIVYKNKLIHENTLLKEIEEKIHHLKTTILKIERELEIEELNLIKRKPKGVF</sequence>
<dbReference type="Proteomes" id="UP000224629">
    <property type="component" value="Chromosome"/>
</dbReference>
<evidence type="ECO:0000313" key="1">
    <source>
        <dbReference type="EMBL" id="ATP59805.1"/>
    </source>
</evidence>
<organism evidence="1 2">
    <name type="scientific">Mesomycoplasma dispar</name>
    <dbReference type="NCBI Taxonomy" id="86660"/>
    <lineage>
        <taxon>Bacteria</taxon>
        <taxon>Bacillati</taxon>
        <taxon>Mycoplasmatota</taxon>
        <taxon>Mycoplasmoidales</taxon>
        <taxon>Metamycoplasmataceae</taxon>
        <taxon>Mesomycoplasma</taxon>
    </lineage>
</organism>